<organism evidence="2 3">
    <name type="scientific">Rhodopirellula sallentina SM41</name>
    <dbReference type="NCBI Taxonomy" id="1263870"/>
    <lineage>
        <taxon>Bacteria</taxon>
        <taxon>Pseudomonadati</taxon>
        <taxon>Planctomycetota</taxon>
        <taxon>Planctomycetia</taxon>
        <taxon>Pirellulales</taxon>
        <taxon>Pirellulaceae</taxon>
        <taxon>Rhodopirellula</taxon>
    </lineage>
</organism>
<gene>
    <name evidence="2" type="ORF">RSSM_03753</name>
</gene>
<sequence length="52" mass="5997">MLTWRLSSNSLFDQNKAHENEIGRQSRLVFPQAPGATWNRPDVKKRMPACRG</sequence>
<protein>
    <submittedName>
        <fullName evidence="2">Uncharacterized protein</fullName>
    </submittedName>
</protein>
<comment type="caution">
    <text evidence="2">The sequence shown here is derived from an EMBL/GenBank/DDBJ whole genome shotgun (WGS) entry which is preliminary data.</text>
</comment>
<reference evidence="2 3" key="1">
    <citation type="journal article" date="2013" name="Mar. Genomics">
        <title>Expression of sulfatases in Rhodopirellula baltica and the diversity of sulfatases in the genus Rhodopirellula.</title>
        <authorList>
            <person name="Wegner C.E."/>
            <person name="Richter-Heitmann T."/>
            <person name="Klindworth A."/>
            <person name="Klockow C."/>
            <person name="Richter M."/>
            <person name="Achstetter T."/>
            <person name="Glockner F.O."/>
            <person name="Harder J."/>
        </authorList>
    </citation>
    <scope>NUCLEOTIDE SEQUENCE [LARGE SCALE GENOMIC DNA]</scope>
    <source>
        <strain evidence="2 3">SM41</strain>
    </source>
</reference>
<evidence type="ECO:0000313" key="2">
    <source>
        <dbReference type="EMBL" id="EMI54829.1"/>
    </source>
</evidence>
<evidence type="ECO:0000256" key="1">
    <source>
        <dbReference type="SAM" id="MobiDB-lite"/>
    </source>
</evidence>
<accession>M5U0P7</accession>
<proteinExistence type="predicted"/>
<dbReference type="EMBL" id="ANOH01000257">
    <property type="protein sequence ID" value="EMI54829.1"/>
    <property type="molecule type" value="Genomic_DNA"/>
</dbReference>
<name>M5U0P7_9BACT</name>
<dbReference type="AlphaFoldDB" id="M5U0P7"/>
<feature type="region of interest" description="Disordered" evidence="1">
    <location>
        <begin position="32"/>
        <end position="52"/>
    </location>
</feature>
<dbReference type="Proteomes" id="UP000011885">
    <property type="component" value="Unassembled WGS sequence"/>
</dbReference>
<evidence type="ECO:0000313" key="3">
    <source>
        <dbReference type="Proteomes" id="UP000011885"/>
    </source>
</evidence>
<keyword evidence="3" id="KW-1185">Reference proteome</keyword>
<dbReference type="PATRIC" id="fig|1263870.3.peg.3986"/>